<dbReference type="InterPro" id="IPR018711">
    <property type="entry name" value="NAGPA"/>
</dbReference>
<evidence type="ECO:0000313" key="3">
    <source>
        <dbReference type="Proteomes" id="UP000503320"/>
    </source>
</evidence>
<evidence type="ECO:0000259" key="1">
    <source>
        <dbReference type="Pfam" id="PF09992"/>
    </source>
</evidence>
<gene>
    <name evidence="2" type="ORF">E3E15_00520</name>
</gene>
<dbReference type="GO" id="GO:0016798">
    <property type="term" value="F:hydrolase activity, acting on glycosyl bonds"/>
    <property type="evidence" value="ECO:0007669"/>
    <property type="project" value="UniProtKB-KW"/>
</dbReference>
<accession>A0A6M3HS85</accession>
<reference evidence="2 3" key="1">
    <citation type="submission" date="2019-03" db="EMBL/GenBank/DDBJ databases">
        <title>Complete Genome Sequence of Allofrancisella frigidaquae Strain SYSU 10HL1970 Isolated from Water-Cooling Systems in China.</title>
        <authorList>
            <person name="Ohrman C."/>
            <person name="Uneklint I."/>
            <person name="Sjodin A."/>
        </authorList>
    </citation>
    <scope>NUCLEOTIDE SEQUENCE [LARGE SCALE GENOMIC DNA]</scope>
    <source>
        <strain evidence="2 3">SYSU 10HL1970</strain>
    </source>
</reference>
<name>A0A6M3HS85_9GAMM</name>
<dbReference type="Pfam" id="PF09992">
    <property type="entry name" value="NAGPA"/>
    <property type="match status" value="1"/>
</dbReference>
<sequence length="504" mass="57277">MELNIMKDYFKGKWRFKSQGIEELQINISASQLGSQKNMDVCFTAIRTKKNEITCHVGTSKDANYDFNTAAFINEEQQSQNGRKSVILINGGFFDSPAINNDGLPNYGQNQPIGYTKSNAPHINFVNPSPTYCHNVNKKYTNYYGLITASNNGYDIFEYKSILDPDNFLSQFDSYLTSAPILIKDDNIVFTQATMNLPIFRWDDPSRKNAPGFLHHADQPNPRSCFGFNDHYYFFVTILGRAGQIKGLNLAECAILMKALGSSQAINLDGGRSSQLLYANRVSSLETNFGGKRKVPDVLFVKRKHNDPWLQNLANTEGKISLIQRRFRNHRKNNIEVMRQIYFLIKNTKDATSNAYSFIGRSDRKNIAFQKIIDFCNTKLEKGLDIGTPGLIYILKLTIAIALIPRGETNNISIISKKTSLKQTKSAKYILDSFNKNTFPEIKKMIGPNTINEYNDLLEFSDLKAIFKNIKGNTAINNDFHDLYKEQVKIYLYNKTNTLANAYS</sequence>
<evidence type="ECO:0000313" key="2">
    <source>
        <dbReference type="EMBL" id="QIV93920.1"/>
    </source>
</evidence>
<keyword evidence="2" id="KW-0326">Glycosidase</keyword>
<protein>
    <submittedName>
        <fullName evidence="2">Phosphodiester glycosidase family protein</fullName>
    </submittedName>
</protein>
<keyword evidence="3" id="KW-1185">Reference proteome</keyword>
<dbReference type="RefSeq" id="WP_172106196.1">
    <property type="nucleotide sequence ID" value="NZ_CP038017.1"/>
</dbReference>
<dbReference type="EMBL" id="CP038017">
    <property type="protein sequence ID" value="QIV93920.1"/>
    <property type="molecule type" value="Genomic_DNA"/>
</dbReference>
<feature type="domain" description="Phosphodiester glycosidase" evidence="1">
    <location>
        <begin position="85"/>
        <end position="301"/>
    </location>
</feature>
<dbReference type="PANTHER" id="PTHR40446">
    <property type="entry name" value="N-ACETYLGLUCOSAMINE-1-PHOSPHODIESTER ALPHA-N-ACETYLGLUCOSAMINIDASE"/>
    <property type="match status" value="1"/>
</dbReference>
<dbReference type="Proteomes" id="UP000503320">
    <property type="component" value="Chromosome"/>
</dbReference>
<dbReference type="KEGG" id="afri:E3E15_00520"/>
<keyword evidence="2" id="KW-0378">Hydrolase</keyword>
<organism evidence="2 3">
    <name type="scientific">Allofrancisella frigidaquae</name>
    <dbReference type="NCBI Taxonomy" id="1085644"/>
    <lineage>
        <taxon>Bacteria</taxon>
        <taxon>Pseudomonadati</taxon>
        <taxon>Pseudomonadota</taxon>
        <taxon>Gammaproteobacteria</taxon>
        <taxon>Thiotrichales</taxon>
        <taxon>Francisellaceae</taxon>
        <taxon>Allofrancisella</taxon>
    </lineage>
</organism>
<proteinExistence type="predicted"/>
<dbReference type="AlphaFoldDB" id="A0A6M3HS85"/>
<dbReference type="PANTHER" id="PTHR40446:SF2">
    <property type="entry name" value="N-ACETYLGLUCOSAMINE-1-PHOSPHODIESTER ALPHA-N-ACETYLGLUCOSAMINIDASE"/>
    <property type="match status" value="1"/>
</dbReference>